<keyword evidence="9" id="KW-0547">Nucleotide-binding</keyword>
<dbReference type="InterPro" id="IPR036043">
    <property type="entry name" value="Phosphoglycerate_kinase_sf"/>
</dbReference>
<evidence type="ECO:0000256" key="14">
    <source>
        <dbReference type="RuleBase" id="RU000532"/>
    </source>
</evidence>
<evidence type="ECO:0000259" key="16">
    <source>
        <dbReference type="PROSITE" id="PS50112"/>
    </source>
</evidence>
<dbReference type="OrthoDB" id="275353at2759"/>
<evidence type="ECO:0000256" key="5">
    <source>
        <dbReference type="ARBA" id="ARBA00011245"/>
    </source>
</evidence>
<dbReference type="GO" id="GO:0043531">
    <property type="term" value="F:ADP binding"/>
    <property type="evidence" value="ECO:0007669"/>
    <property type="project" value="TreeGrafter"/>
</dbReference>
<name>A0A7G2CG31_9TRYP</name>
<gene>
    <name evidence="17" type="ORF">ADEAN_000540700</name>
</gene>
<dbReference type="Gene3D" id="3.30.450.20">
    <property type="entry name" value="PAS domain"/>
    <property type="match status" value="1"/>
</dbReference>
<evidence type="ECO:0000256" key="8">
    <source>
        <dbReference type="ARBA" id="ARBA00022679"/>
    </source>
</evidence>
<evidence type="ECO:0000256" key="11">
    <source>
        <dbReference type="ARBA" id="ARBA00022840"/>
    </source>
</evidence>
<proteinExistence type="inferred from homology"/>
<sequence>MAESKILMIFKSLKDIVVVGDSDMVVTDMNEPAVKFFGYPVDDVIGKSITFLIPTHPLDVQDNTVTLLARKSDTQEATVVIQTTRDPHATMVAWTILPIQLPTVYEFGVHMNIKAALTPKLSVSDLNFKGRRVFIRVDFNVPFERATGKIRDDSRIRAALPTIRKITSDGGRVIIGSHLGRPKKPNDKQSMKRVLPRLQELLSAEVFFSPDVMNAAKDVEKMKDGDVLLLENLRFWKGEDSKKMDERSAMAQNLASFSDIFVCDAFGTVHRMSASLTSIPRILGAGVTGFLIEKEIKAISMVMRNPAQPVIAIVGGSKVSDKINVLASIFSFAQTVVVGGAMAYTFLEAMGHTVGKSKVERVVKDKGREVDLHATARDLINLAAVRKVKLILPIDHSCSTKFQDEKPFITTDANIPNDYMGMDFGPKSIELVKKAVAESRTLIWNGPLGVFEFPNFALGSSAVGEGIKANSKIMSIVGGGETSAAAAKYREYITHVSTGGGAFLELLEGRALPGLVCLTAKATPKL</sequence>
<evidence type="ECO:0000256" key="1">
    <source>
        <dbReference type="ARBA" id="ARBA00000642"/>
    </source>
</evidence>
<keyword evidence="12" id="KW-0460">Magnesium</keyword>
<keyword evidence="10 14" id="KW-0418">Kinase</keyword>
<dbReference type="InterPro" id="IPR015911">
    <property type="entry name" value="Phosphoglycerate_kinase_CS"/>
</dbReference>
<evidence type="ECO:0000256" key="13">
    <source>
        <dbReference type="ARBA" id="ARBA00023152"/>
    </source>
</evidence>
<reference evidence="17 18" key="1">
    <citation type="submission" date="2020-08" db="EMBL/GenBank/DDBJ databases">
        <authorList>
            <person name="Newling K."/>
            <person name="Davey J."/>
            <person name="Forrester S."/>
        </authorList>
    </citation>
    <scope>NUCLEOTIDE SEQUENCE [LARGE SCALE GENOMIC DNA]</scope>
    <source>
        <strain evidence="18">Crithidia deanei Carvalho (ATCC PRA-265)</strain>
    </source>
</reference>
<dbReference type="AlphaFoldDB" id="A0A7G2CG31"/>
<keyword evidence="11" id="KW-0067">ATP-binding</keyword>
<dbReference type="SUPFAM" id="SSF53748">
    <property type="entry name" value="Phosphoglycerate kinase"/>
    <property type="match status" value="1"/>
</dbReference>
<dbReference type="GO" id="GO:0005524">
    <property type="term" value="F:ATP binding"/>
    <property type="evidence" value="ECO:0007669"/>
    <property type="project" value="UniProtKB-KW"/>
</dbReference>
<dbReference type="InterPro" id="IPR015824">
    <property type="entry name" value="Phosphoglycerate_kinase_N"/>
</dbReference>
<dbReference type="GO" id="GO:0006094">
    <property type="term" value="P:gluconeogenesis"/>
    <property type="evidence" value="ECO:0007669"/>
    <property type="project" value="TreeGrafter"/>
</dbReference>
<comment type="cofactor">
    <cofactor evidence="2">
        <name>Mg(2+)</name>
        <dbReference type="ChEBI" id="CHEBI:18420"/>
    </cofactor>
</comment>
<dbReference type="InterPro" id="IPR001576">
    <property type="entry name" value="Phosphoglycerate_kinase"/>
</dbReference>
<comment type="similarity">
    <text evidence="4 14">Belongs to the phosphoglycerate kinase family.</text>
</comment>
<dbReference type="SMART" id="SM00091">
    <property type="entry name" value="PAS"/>
    <property type="match status" value="1"/>
</dbReference>
<dbReference type="PRINTS" id="PR00477">
    <property type="entry name" value="PHGLYCKINASE"/>
</dbReference>
<dbReference type="VEuPathDB" id="TriTrypDB:ADEAN_000540700"/>
<keyword evidence="8 14" id="KW-0808">Transferase</keyword>
<dbReference type="GO" id="GO:0006355">
    <property type="term" value="P:regulation of DNA-templated transcription"/>
    <property type="evidence" value="ECO:0007669"/>
    <property type="project" value="InterPro"/>
</dbReference>
<dbReference type="FunFam" id="3.40.50.1260:FF:000006">
    <property type="entry name" value="Phosphoglycerate kinase"/>
    <property type="match status" value="1"/>
</dbReference>
<dbReference type="GO" id="GO:0006096">
    <property type="term" value="P:glycolytic process"/>
    <property type="evidence" value="ECO:0007669"/>
    <property type="project" value="UniProtKB-UniPathway"/>
</dbReference>
<accession>A0A7G2CG31</accession>
<dbReference type="PANTHER" id="PTHR11406">
    <property type="entry name" value="PHOSPHOGLYCERATE KINASE"/>
    <property type="match status" value="1"/>
</dbReference>
<feature type="domain" description="PAS" evidence="16">
    <location>
        <begin position="2"/>
        <end position="59"/>
    </location>
</feature>
<dbReference type="GO" id="GO:0005829">
    <property type="term" value="C:cytosol"/>
    <property type="evidence" value="ECO:0007669"/>
    <property type="project" value="TreeGrafter"/>
</dbReference>
<evidence type="ECO:0000313" key="18">
    <source>
        <dbReference type="Proteomes" id="UP000515908"/>
    </source>
</evidence>
<organism evidence="17 18">
    <name type="scientific">Angomonas deanei</name>
    <dbReference type="NCBI Taxonomy" id="59799"/>
    <lineage>
        <taxon>Eukaryota</taxon>
        <taxon>Discoba</taxon>
        <taxon>Euglenozoa</taxon>
        <taxon>Kinetoplastea</taxon>
        <taxon>Metakinetoplastina</taxon>
        <taxon>Trypanosomatida</taxon>
        <taxon>Trypanosomatidae</taxon>
        <taxon>Strigomonadinae</taxon>
        <taxon>Angomonas</taxon>
    </lineage>
</organism>
<dbReference type="EMBL" id="LR877154">
    <property type="protein sequence ID" value="CAD2217921.1"/>
    <property type="molecule type" value="Genomic_DNA"/>
</dbReference>
<comment type="pathway">
    <text evidence="3 14">Carbohydrate degradation; glycolysis; pyruvate from D-glyceraldehyde 3-phosphate: step 2/5.</text>
</comment>
<keyword evidence="7" id="KW-0963">Cytoplasm</keyword>
<dbReference type="InterPro" id="IPR035965">
    <property type="entry name" value="PAS-like_dom_sf"/>
</dbReference>
<dbReference type="PROSITE" id="PS00111">
    <property type="entry name" value="PGLYCERATE_KINASE"/>
    <property type="match status" value="1"/>
</dbReference>
<comment type="catalytic activity">
    <reaction evidence="1 14">
        <text>(2R)-3-phosphoglycerate + ATP = (2R)-3-phospho-glyceroyl phosphate + ADP</text>
        <dbReference type="Rhea" id="RHEA:14801"/>
        <dbReference type="ChEBI" id="CHEBI:30616"/>
        <dbReference type="ChEBI" id="CHEBI:57604"/>
        <dbReference type="ChEBI" id="CHEBI:58272"/>
        <dbReference type="ChEBI" id="CHEBI:456216"/>
        <dbReference type="EC" id="2.7.2.3"/>
    </reaction>
</comment>
<evidence type="ECO:0000313" key="17">
    <source>
        <dbReference type="EMBL" id="CAD2217921.1"/>
    </source>
</evidence>
<dbReference type="UniPathway" id="UPA00109">
    <property type="reaction ID" value="UER00185"/>
</dbReference>
<dbReference type="GO" id="GO:0004618">
    <property type="term" value="F:phosphoglycerate kinase activity"/>
    <property type="evidence" value="ECO:0007669"/>
    <property type="project" value="UniProtKB-EC"/>
</dbReference>
<keyword evidence="18" id="KW-1185">Reference proteome</keyword>
<evidence type="ECO:0000256" key="15">
    <source>
        <dbReference type="RuleBase" id="RU000696"/>
    </source>
</evidence>
<dbReference type="Gene3D" id="3.40.50.1260">
    <property type="entry name" value="Phosphoglycerate kinase, N-terminal domain"/>
    <property type="match status" value="2"/>
</dbReference>
<dbReference type="EC" id="2.7.2.3" evidence="6 14"/>
<keyword evidence="13" id="KW-0324">Glycolysis</keyword>
<comment type="subunit">
    <text evidence="5 15">Monomer.</text>
</comment>
<evidence type="ECO:0000256" key="12">
    <source>
        <dbReference type="ARBA" id="ARBA00022842"/>
    </source>
</evidence>
<dbReference type="InterPro" id="IPR013767">
    <property type="entry name" value="PAS_fold"/>
</dbReference>
<evidence type="ECO:0000256" key="9">
    <source>
        <dbReference type="ARBA" id="ARBA00022741"/>
    </source>
</evidence>
<protein>
    <recommendedName>
        <fullName evidence="6 14">Phosphoglycerate kinase</fullName>
        <ecNumber evidence="6 14">2.7.2.3</ecNumber>
    </recommendedName>
</protein>
<dbReference type="SUPFAM" id="SSF55785">
    <property type="entry name" value="PYP-like sensor domain (PAS domain)"/>
    <property type="match status" value="1"/>
</dbReference>
<dbReference type="Pfam" id="PF00989">
    <property type="entry name" value="PAS"/>
    <property type="match status" value="1"/>
</dbReference>
<evidence type="ECO:0000256" key="2">
    <source>
        <dbReference type="ARBA" id="ARBA00001946"/>
    </source>
</evidence>
<evidence type="ECO:0000256" key="6">
    <source>
        <dbReference type="ARBA" id="ARBA00013061"/>
    </source>
</evidence>
<evidence type="ECO:0000256" key="7">
    <source>
        <dbReference type="ARBA" id="ARBA00022490"/>
    </source>
</evidence>
<dbReference type="PROSITE" id="PS50112">
    <property type="entry name" value="PAS"/>
    <property type="match status" value="1"/>
</dbReference>
<dbReference type="InterPro" id="IPR000014">
    <property type="entry name" value="PAS"/>
</dbReference>
<dbReference type="Proteomes" id="UP000515908">
    <property type="component" value="Chromosome 10"/>
</dbReference>
<dbReference type="NCBIfam" id="TIGR00229">
    <property type="entry name" value="sensory_box"/>
    <property type="match status" value="1"/>
</dbReference>
<evidence type="ECO:0000256" key="3">
    <source>
        <dbReference type="ARBA" id="ARBA00004838"/>
    </source>
</evidence>
<evidence type="ECO:0000256" key="4">
    <source>
        <dbReference type="ARBA" id="ARBA00008982"/>
    </source>
</evidence>
<evidence type="ECO:0000256" key="10">
    <source>
        <dbReference type="ARBA" id="ARBA00022777"/>
    </source>
</evidence>
<dbReference type="Pfam" id="PF00162">
    <property type="entry name" value="PGK"/>
    <property type="match status" value="1"/>
</dbReference>
<dbReference type="PANTHER" id="PTHR11406:SF23">
    <property type="entry name" value="PHOSPHOGLYCERATE KINASE 1, CHLOROPLASTIC-RELATED"/>
    <property type="match status" value="1"/>
</dbReference>
<dbReference type="CDD" id="cd00130">
    <property type="entry name" value="PAS"/>
    <property type="match status" value="1"/>
</dbReference>
<dbReference type="HAMAP" id="MF_00145">
    <property type="entry name" value="Phosphoglyc_kinase"/>
    <property type="match status" value="1"/>
</dbReference>
<dbReference type="FunFam" id="3.40.50.1260:FF:000031">
    <property type="entry name" value="Phosphoglycerate kinase 1"/>
    <property type="match status" value="1"/>
</dbReference>